<dbReference type="EMBL" id="CP050266">
    <property type="protein sequence ID" value="QIR06501.1"/>
    <property type="molecule type" value="Genomic_DNA"/>
</dbReference>
<keyword evidence="3" id="KW-1185">Reference proteome</keyword>
<accession>A0ABX6K8P2</accession>
<sequence>MIKSVIYVGAKPDFENNHPGGQSTASLGLIEYAQANNIKLKIIDSAQESFPTPTFLQRLKKAAGRVVELLSVLRKEKVDRVIIFCGGGFSFYEKSMLALVSVISGVETMLFVRSGHFMTECVRSRLKRSLAAALLKIPHKVGAQGESWKSFYQRLGVSSDKVVIVRNWLPNNRNVTQTAKCYNLDEKKKLTYVFVGWVVRKKGIYELVEAVNQSNVLRQCRFLIAGGGESFDDIQHLKSQAGLDCIELLGWQTPEQIDGLLKEAHVFVLPSYAEGFPNALLEAISQGLPAVVTSVGSMPDSAIHGENAELIPTKDAVALKNALERFYFEPDLIKQYSTKSISIAINQHSRESNCKRLFDIFE</sequence>
<dbReference type="SUPFAM" id="SSF53756">
    <property type="entry name" value="UDP-Glycosyltransferase/glycogen phosphorylase"/>
    <property type="match status" value="1"/>
</dbReference>
<dbReference type="CDD" id="cd03801">
    <property type="entry name" value="GT4_PimA-like"/>
    <property type="match status" value="1"/>
</dbReference>
<dbReference type="RefSeq" id="WP_167314628.1">
    <property type="nucleotide sequence ID" value="NZ_CP050266.1"/>
</dbReference>
<dbReference type="Gene3D" id="3.40.50.2000">
    <property type="entry name" value="Glycogen Phosphorylase B"/>
    <property type="match status" value="2"/>
</dbReference>
<evidence type="ECO:0000259" key="1">
    <source>
        <dbReference type="Pfam" id="PF00534"/>
    </source>
</evidence>
<dbReference type="PANTHER" id="PTHR12526:SF637">
    <property type="entry name" value="GLYCOSYLTRANSFERASE EPSF-RELATED"/>
    <property type="match status" value="1"/>
</dbReference>
<feature type="domain" description="Glycosyl transferase family 1" evidence="1">
    <location>
        <begin position="186"/>
        <end position="336"/>
    </location>
</feature>
<gene>
    <name evidence="2" type="ORF">HBA18_09065</name>
</gene>
<dbReference type="InterPro" id="IPR001296">
    <property type="entry name" value="Glyco_trans_1"/>
</dbReference>
<evidence type="ECO:0000313" key="2">
    <source>
        <dbReference type="EMBL" id="QIR06501.1"/>
    </source>
</evidence>
<dbReference type="Pfam" id="PF00534">
    <property type="entry name" value="Glycos_transf_1"/>
    <property type="match status" value="1"/>
</dbReference>
<name>A0ABX6K8P2_SALCS</name>
<proteinExistence type="predicted"/>
<dbReference type="Proteomes" id="UP000501408">
    <property type="component" value="Chromosome 1"/>
</dbReference>
<evidence type="ECO:0000313" key="3">
    <source>
        <dbReference type="Proteomes" id="UP000501408"/>
    </source>
</evidence>
<dbReference type="PANTHER" id="PTHR12526">
    <property type="entry name" value="GLYCOSYLTRANSFERASE"/>
    <property type="match status" value="1"/>
</dbReference>
<protein>
    <submittedName>
        <fullName evidence="2">Glycosyltransferase family 4 protein</fullName>
    </submittedName>
</protein>
<reference evidence="2 3" key="1">
    <citation type="submission" date="2020-03" db="EMBL/GenBank/DDBJ databases">
        <title>Genome mining reveals the biosynthetic pathways of PHA and ectoines of the halophilic strain Salinivibrio costicola M318 isolated from fermented shrimp paste.</title>
        <authorList>
            <person name="Doan T.V."/>
            <person name="Tran L.T."/>
            <person name="Trieu T.A."/>
            <person name="Nguyen Q.V."/>
            <person name="Quach T.N."/>
            <person name="Phi T.Q."/>
            <person name="Kumar S."/>
        </authorList>
    </citation>
    <scope>NUCLEOTIDE SEQUENCE [LARGE SCALE GENOMIC DNA]</scope>
    <source>
        <strain evidence="2 3">M318</strain>
    </source>
</reference>
<organism evidence="2 3">
    <name type="scientific">Salinivibrio costicola</name>
    <name type="common">Vibrio costicola</name>
    <dbReference type="NCBI Taxonomy" id="51367"/>
    <lineage>
        <taxon>Bacteria</taxon>
        <taxon>Pseudomonadati</taxon>
        <taxon>Pseudomonadota</taxon>
        <taxon>Gammaproteobacteria</taxon>
        <taxon>Vibrionales</taxon>
        <taxon>Vibrionaceae</taxon>
        <taxon>Salinivibrio</taxon>
    </lineage>
</organism>